<dbReference type="Pfam" id="PF13207">
    <property type="entry name" value="AAA_17"/>
    <property type="match status" value="1"/>
</dbReference>
<dbReference type="EC" id="2.7.4.3" evidence="6"/>
<dbReference type="PRINTS" id="PR00094">
    <property type="entry name" value="ADENYLTKNASE"/>
</dbReference>
<dbReference type="GO" id="GO:0004017">
    <property type="term" value="F:AMP kinase activity"/>
    <property type="evidence" value="ECO:0007669"/>
    <property type="project" value="UniProtKB-EC"/>
</dbReference>
<evidence type="ECO:0000256" key="2">
    <source>
        <dbReference type="ARBA" id="ARBA00022727"/>
    </source>
</evidence>
<evidence type="ECO:0000256" key="3">
    <source>
        <dbReference type="ARBA" id="ARBA00022741"/>
    </source>
</evidence>
<dbReference type="EMBL" id="HE971709">
    <property type="protein sequence ID" value="CCK32402.1"/>
    <property type="molecule type" value="Genomic_DNA"/>
</dbReference>
<keyword evidence="4 5" id="KW-0418">Kinase</keyword>
<reference evidence="7 8" key="1">
    <citation type="journal article" date="2012" name="J. Bacteriol.">
        <title>Genome sequence of the bacterium Streptomyces davawensis JCM 4913 and heterologous production of the unique antibiotic roseoflavin.</title>
        <authorList>
            <person name="Jankowitsch F."/>
            <person name="Schwarz J."/>
            <person name="Ruckert C."/>
            <person name="Gust B."/>
            <person name="Szczepanowski R."/>
            <person name="Blom J."/>
            <person name="Pelzer S."/>
            <person name="Kalinowski J."/>
            <person name="Mack M."/>
        </authorList>
    </citation>
    <scope>NUCLEOTIDE SEQUENCE [LARGE SCALE GENOMIC DNA]</scope>
    <source>
        <strain evidence="8">DSM 101723 / JCM 4913 / KCC S-0913 / 768</strain>
    </source>
</reference>
<comment type="catalytic activity">
    <reaction evidence="6">
        <text>AMP + ATP = 2 ADP</text>
        <dbReference type="Rhea" id="RHEA:12973"/>
        <dbReference type="ChEBI" id="CHEBI:30616"/>
        <dbReference type="ChEBI" id="CHEBI:456215"/>
        <dbReference type="ChEBI" id="CHEBI:456216"/>
        <dbReference type="EC" id="2.7.4.3"/>
    </reaction>
</comment>
<organism evidence="7 8">
    <name type="scientific">Streptomyces davaonensis (strain DSM 101723 / JCM 4913 / KCC S-0913 / 768)</name>
    <dbReference type="NCBI Taxonomy" id="1214101"/>
    <lineage>
        <taxon>Bacteria</taxon>
        <taxon>Bacillati</taxon>
        <taxon>Actinomycetota</taxon>
        <taxon>Actinomycetes</taxon>
        <taxon>Kitasatosporales</taxon>
        <taxon>Streptomycetaceae</taxon>
        <taxon>Streptomyces</taxon>
    </lineage>
</organism>
<comment type="similarity">
    <text evidence="5">Belongs to the adenylate kinase family.</text>
</comment>
<dbReference type="PATRIC" id="fig|1214101.3.peg.8119"/>
<dbReference type="HOGENOM" id="CLU_1377419_0_0_11"/>
<evidence type="ECO:0000256" key="4">
    <source>
        <dbReference type="ARBA" id="ARBA00022777"/>
    </source>
</evidence>
<evidence type="ECO:0000313" key="8">
    <source>
        <dbReference type="Proteomes" id="UP000008043"/>
    </source>
</evidence>
<dbReference type="Gene3D" id="3.40.50.300">
    <property type="entry name" value="P-loop containing nucleotide triphosphate hydrolases"/>
    <property type="match status" value="1"/>
</dbReference>
<keyword evidence="6" id="KW-0067">ATP-binding</keyword>
<protein>
    <recommendedName>
        <fullName evidence="6">Adenylate kinase</fullName>
        <ecNumber evidence="6">2.7.4.3</ecNumber>
    </recommendedName>
</protein>
<dbReference type="KEGG" id="sdv:BN159_8024"/>
<comment type="subcellular location">
    <subcellularLocation>
        <location evidence="6">Cytoplasm</location>
    </subcellularLocation>
</comment>
<sequence>MGSGSVGPVTLPPIIAVLGVPGAGKSTQAKAVARGLGGVSASVGDWLRALAAAGDKDAASTVAAGSPITPAQYERFLRHIRDEVPASALVLDGSPRDERHVPVLADALADDGLVFGVLLRLPTGVAESRIQVRRSSAPTDRPDDSTEAAARRIADQTAALTRLAESFEARWPLVTIDATEDESLVTRRILESLPEGWA</sequence>
<comment type="subunit">
    <text evidence="6">Monomer.</text>
</comment>
<evidence type="ECO:0000256" key="1">
    <source>
        <dbReference type="ARBA" id="ARBA00022679"/>
    </source>
</evidence>
<keyword evidence="2" id="KW-0545">Nucleotide biosynthesis</keyword>
<evidence type="ECO:0000313" key="7">
    <source>
        <dbReference type="EMBL" id="CCK32402.1"/>
    </source>
</evidence>
<dbReference type="STRING" id="1214101.BN159_8024"/>
<dbReference type="AlphaFoldDB" id="K4RFH6"/>
<gene>
    <name evidence="7" type="ORF">BN159_8024</name>
</gene>
<dbReference type="InterPro" id="IPR000850">
    <property type="entry name" value="Adenylat/UMP-CMP_kin"/>
</dbReference>
<dbReference type="SUPFAM" id="SSF52540">
    <property type="entry name" value="P-loop containing nucleoside triphosphate hydrolases"/>
    <property type="match status" value="1"/>
</dbReference>
<dbReference type="Proteomes" id="UP000008043">
    <property type="component" value="Chromosome"/>
</dbReference>
<accession>K4RFH6</accession>
<keyword evidence="8" id="KW-1185">Reference proteome</keyword>
<keyword evidence="1 5" id="KW-0808">Transferase</keyword>
<keyword evidence="3 6" id="KW-0547">Nucleotide-binding</keyword>
<proteinExistence type="inferred from homology"/>
<dbReference type="GO" id="GO:0005737">
    <property type="term" value="C:cytoplasm"/>
    <property type="evidence" value="ECO:0007669"/>
    <property type="project" value="UniProtKB-SubCell"/>
</dbReference>
<dbReference type="InterPro" id="IPR027417">
    <property type="entry name" value="P-loop_NTPase"/>
</dbReference>
<evidence type="ECO:0000256" key="5">
    <source>
        <dbReference type="RuleBase" id="RU003330"/>
    </source>
</evidence>
<dbReference type="GO" id="GO:0005524">
    <property type="term" value="F:ATP binding"/>
    <property type="evidence" value="ECO:0007669"/>
    <property type="project" value="UniProtKB-KW"/>
</dbReference>
<name>K4RFH6_STRDJ</name>
<evidence type="ECO:0000256" key="6">
    <source>
        <dbReference type="RuleBase" id="RU003331"/>
    </source>
</evidence>
<dbReference type="eggNOG" id="COG0563">
    <property type="taxonomic scope" value="Bacteria"/>
</dbReference>